<evidence type="ECO:0000313" key="1">
    <source>
        <dbReference type="EMBL" id="MCO1658889.1"/>
    </source>
</evidence>
<dbReference type="Gene3D" id="1.10.260.40">
    <property type="entry name" value="lambda repressor-like DNA-binding domains"/>
    <property type="match status" value="1"/>
</dbReference>
<evidence type="ECO:0000313" key="2">
    <source>
        <dbReference type="Proteomes" id="UP001165283"/>
    </source>
</evidence>
<dbReference type="InterPro" id="IPR010982">
    <property type="entry name" value="Lambda_DNA-bd_dom_sf"/>
</dbReference>
<dbReference type="RefSeq" id="WP_252443329.1">
    <property type="nucleotide sequence ID" value="NZ_JAGSOV010000060.1"/>
</dbReference>
<keyword evidence="2" id="KW-1185">Reference proteome</keyword>
<comment type="caution">
    <text evidence="1">The sequence shown here is derived from an EMBL/GenBank/DDBJ whole genome shotgun (WGS) entry which is preliminary data.</text>
</comment>
<dbReference type="Proteomes" id="UP001165283">
    <property type="component" value="Unassembled WGS sequence"/>
</dbReference>
<name>A0ABT1A7S5_9PSEU</name>
<reference evidence="1" key="1">
    <citation type="submission" date="2021-04" db="EMBL/GenBank/DDBJ databases">
        <title>Pseudonocardia sp. nov., isolated from sandy soil of mangrove forest.</title>
        <authorList>
            <person name="Zan Z."/>
            <person name="Huang R."/>
            <person name="Liu W."/>
        </authorList>
    </citation>
    <scope>NUCLEOTIDE SEQUENCE</scope>
    <source>
        <strain evidence="1">S2-4</strain>
    </source>
</reference>
<sequence length="90" mass="9788">MTMTELAARSGVSLTTVRELVHVLNTRRRQPRTLASLSTALGWPAEHLGTVLRGQAASEPEPGGLATVQRELRDLRRRVEALERGSGNSS</sequence>
<organism evidence="1 2">
    <name type="scientific">Pseudonocardia humida</name>
    <dbReference type="NCBI Taxonomy" id="2800819"/>
    <lineage>
        <taxon>Bacteria</taxon>
        <taxon>Bacillati</taxon>
        <taxon>Actinomycetota</taxon>
        <taxon>Actinomycetes</taxon>
        <taxon>Pseudonocardiales</taxon>
        <taxon>Pseudonocardiaceae</taxon>
        <taxon>Pseudonocardia</taxon>
    </lineage>
</organism>
<gene>
    <name evidence="1" type="ORF">KDL28_27850</name>
</gene>
<protein>
    <submittedName>
        <fullName evidence="1">XRE family transcriptional regulator</fullName>
    </submittedName>
</protein>
<proteinExistence type="predicted"/>
<dbReference type="EMBL" id="JAGSOV010000060">
    <property type="protein sequence ID" value="MCO1658889.1"/>
    <property type="molecule type" value="Genomic_DNA"/>
</dbReference>
<accession>A0ABT1A7S5</accession>